<protein>
    <submittedName>
        <fullName evidence="2">Uncharacterized protein</fullName>
    </submittedName>
</protein>
<feature type="compositionally biased region" description="Basic residues" evidence="1">
    <location>
        <begin position="33"/>
        <end position="56"/>
    </location>
</feature>
<dbReference type="EMBL" id="KP057620">
    <property type="protein sequence ID" value="AIY32243.1"/>
    <property type="molecule type" value="Genomic_DNA"/>
</dbReference>
<name>A0A0A1ER79_9CAUD</name>
<reference evidence="2 3" key="1">
    <citation type="submission" date="2014-10" db="EMBL/GenBank/DDBJ databases">
        <authorList>
            <person name="Barber J.R."/>
            <person name="Boucher C.J."/>
            <person name="Butela K.A."/>
            <person name="Escareno D."/>
            <person name="Ferguson C.L."/>
            <person name="Helster A.R."/>
            <person name="Houser L.C."/>
            <person name="Mangery P."/>
            <person name="Pikula S.M."/>
            <person name="Robinson T.S."/>
            <person name="Sokol S.L."/>
            <person name="Sticha J."/>
            <person name="Suresh M.H."/>
            <person name="Anders K.R."/>
            <person name="Braun M.A."/>
            <person name="Delesalle V.A."/>
            <person name="Hughes L.E."/>
            <person name="Ware V.C."/>
            <person name="Bradley K.W."/>
            <person name="Barker L.P."/>
            <person name="Asai D.J."/>
            <person name="Bowman C.A."/>
            <person name="Russell D.A."/>
            <person name="Pope W.H."/>
            <person name="Jacobs-Sera D."/>
            <person name="Hendrix R.W."/>
            <person name="Hatfull G.F."/>
        </authorList>
    </citation>
    <scope>NUCLEOTIDE SEQUENCE [LARGE SCALE GENOMIC DNA]</scope>
</reference>
<organism evidence="2 3">
    <name type="scientific">Mycobacterium phage HamSlice</name>
    <dbReference type="NCBI Taxonomy" id="1567483"/>
    <lineage>
        <taxon>Viruses</taxon>
        <taxon>Duplodnaviria</taxon>
        <taxon>Heunggongvirae</taxon>
        <taxon>Uroviricota</taxon>
        <taxon>Caudoviricetes</taxon>
        <taxon>Backyardiganvirus</taxon>
        <taxon>Backyardiganvirus peaches</taxon>
    </lineage>
</organism>
<proteinExistence type="predicted"/>
<evidence type="ECO:0000256" key="1">
    <source>
        <dbReference type="SAM" id="MobiDB-lite"/>
    </source>
</evidence>
<evidence type="ECO:0000313" key="2">
    <source>
        <dbReference type="EMBL" id="AIY32243.1"/>
    </source>
</evidence>
<evidence type="ECO:0000313" key="3">
    <source>
        <dbReference type="Proteomes" id="UP000030728"/>
    </source>
</evidence>
<sequence length="56" mass="6606">MTSHKEQAMSTRATPEQLEARLGLRQSNAAQPHRNRKREMKRPGKGHRKAWKRDEQ</sequence>
<gene>
    <name evidence="2" type="ORF">PBI_HAMSLICE_78</name>
</gene>
<dbReference type="Proteomes" id="UP000030728">
    <property type="component" value="Segment"/>
</dbReference>
<accession>A0A0A1ER79</accession>
<feature type="region of interest" description="Disordered" evidence="1">
    <location>
        <begin position="1"/>
        <end position="56"/>
    </location>
</feature>